<gene>
    <name evidence="2" type="ORF">GQS65_13090</name>
</gene>
<dbReference type="AlphaFoldDB" id="A0A6B0GUL1"/>
<dbReference type="RefSeq" id="WP_158205089.1">
    <property type="nucleotide sequence ID" value="NZ_WSZK01000023.1"/>
</dbReference>
<protein>
    <submittedName>
        <fullName evidence="2">Uncharacterized protein</fullName>
    </submittedName>
</protein>
<keyword evidence="1" id="KW-0472">Membrane</keyword>
<keyword evidence="1" id="KW-0812">Transmembrane</keyword>
<feature type="transmembrane region" description="Helical" evidence="1">
    <location>
        <begin position="26"/>
        <end position="46"/>
    </location>
</feature>
<evidence type="ECO:0000313" key="3">
    <source>
        <dbReference type="Proteomes" id="UP000451471"/>
    </source>
</evidence>
<dbReference type="Proteomes" id="UP000451471">
    <property type="component" value="Unassembled WGS sequence"/>
</dbReference>
<accession>A0A6B0GUL1</accession>
<evidence type="ECO:0000313" key="2">
    <source>
        <dbReference type="EMBL" id="MWG35408.1"/>
    </source>
</evidence>
<keyword evidence="3" id="KW-1185">Reference proteome</keyword>
<keyword evidence="1" id="KW-1133">Transmembrane helix</keyword>
<sequence length="51" mass="5434">MILLFVAHQWITGGDASLFEVLIRGVFFGGVAAAFVAIVMVAVQLVRSALQ</sequence>
<evidence type="ECO:0000256" key="1">
    <source>
        <dbReference type="SAM" id="Phobius"/>
    </source>
</evidence>
<proteinExistence type="predicted"/>
<organism evidence="2 3">
    <name type="scientific">Halomarina oriensis</name>
    <dbReference type="NCBI Taxonomy" id="671145"/>
    <lineage>
        <taxon>Archaea</taxon>
        <taxon>Methanobacteriati</taxon>
        <taxon>Methanobacteriota</taxon>
        <taxon>Stenosarchaea group</taxon>
        <taxon>Halobacteria</taxon>
        <taxon>Halobacteriales</taxon>
        <taxon>Natronomonadaceae</taxon>
        <taxon>Halomarina</taxon>
    </lineage>
</organism>
<comment type="caution">
    <text evidence="2">The sequence shown here is derived from an EMBL/GenBank/DDBJ whole genome shotgun (WGS) entry which is preliminary data.</text>
</comment>
<name>A0A6B0GUL1_9EURY</name>
<dbReference type="EMBL" id="WSZK01000023">
    <property type="protein sequence ID" value="MWG35408.1"/>
    <property type="molecule type" value="Genomic_DNA"/>
</dbReference>
<reference evidence="2 3" key="1">
    <citation type="submission" date="2019-12" db="EMBL/GenBank/DDBJ databases">
        <title>Halocatena pleomorpha gen. nov. sp. nov., an extremely halophilic archaeon of family Halobacteriaceae isolated from saltpan soil.</title>
        <authorList>
            <person name="Pal Y."/>
            <person name="Verma A."/>
            <person name="Krishnamurthi S."/>
            <person name="Kumar P."/>
        </authorList>
    </citation>
    <scope>NUCLEOTIDE SEQUENCE [LARGE SCALE GENOMIC DNA]</scope>
    <source>
        <strain evidence="2 3">JCM 16495</strain>
    </source>
</reference>